<dbReference type="GO" id="GO:0005886">
    <property type="term" value="C:plasma membrane"/>
    <property type="evidence" value="ECO:0007669"/>
    <property type="project" value="UniProtKB-SubCell"/>
</dbReference>
<dbReference type="EC" id="2.7.13.3" evidence="3"/>
<dbReference type="InterPro" id="IPR003594">
    <property type="entry name" value="HATPase_dom"/>
</dbReference>
<evidence type="ECO:0000256" key="15">
    <source>
        <dbReference type="ARBA" id="ARBA00073143"/>
    </source>
</evidence>
<evidence type="ECO:0000256" key="10">
    <source>
        <dbReference type="ARBA" id="ARBA00022777"/>
    </source>
</evidence>
<organism evidence="17 18">
    <name type="scientific">Stutzerimonas degradans</name>
    <dbReference type="NCBI Taxonomy" id="2968968"/>
    <lineage>
        <taxon>Bacteria</taxon>
        <taxon>Pseudomonadati</taxon>
        <taxon>Pseudomonadota</taxon>
        <taxon>Gammaproteobacteria</taxon>
        <taxon>Pseudomonadales</taxon>
        <taxon>Pseudomonadaceae</taxon>
        <taxon>Stutzerimonas</taxon>
    </lineage>
</organism>
<evidence type="ECO:0000256" key="9">
    <source>
        <dbReference type="ARBA" id="ARBA00022741"/>
    </source>
</evidence>
<feature type="domain" description="Histidine kinase" evidence="16">
    <location>
        <begin position="403"/>
        <end position="613"/>
    </location>
</feature>
<comment type="caution">
    <text evidence="17">The sequence shown here is derived from an EMBL/GenBank/DDBJ whole genome shotgun (WGS) entry which is preliminary data.</text>
</comment>
<keyword evidence="7" id="KW-0808">Transferase</keyword>
<keyword evidence="10 17" id="KW-0418">Kinase</keyword>
<dbReference type="SMART" id="SM00388">
    <property type="entry name" value="HisKA"/>
    <property type="match status" value="1"/>
</dbReference>
<dbReference type="Gene3D" id="3.30.450.20">
    <property type="entry name" value="PAS domain"/>
    <property type="match status" value="2"/>
</dbReference>
<dbReference type="SUPFAM" id="SSF103190">
    <property type="entry name" value="Sensory domain-like"/>
    <property type="match status" value="1"/>
</dbReference>
<keyword evidence="8" id="KW-0812">Transmembrane</keyword>
<evidence type="ECO:0000256" key="11">
    <source>
        <dbReference type="ARBA" id="ARBA00022840"/>
    </source>
</evidence>
<keyword evidence="18" id="KW-1185">Reference proteome</keyword>
<evidence type="ECO:0000256" key="13">
    <source>
        <dbReference type="ARBA" id="ARBA00023012"/>
    </source>
</evidence>
<dbReference type="PIRSF" id="PIRSF036431">
    <property type="entry name" value="STHK_DctB"/>
    <property type="match status" value="1"/>
</dbReference>
<evidence type="ECO:0000256" key="4">
    <source>
        <dbReference type="ARBA" id="ARBA00022475"/>
    </source>
</evidence>
<evidence type="ECO:0000256" key="5">
    <source>
        <dbReference type="ARBA" id="ARBA00022519"/>
    </source>
</evidence>
<evidence type="ECO:0000256" key="7">
    <source>
        <dbReference type="ARBA" id="ARBA00022679"/>
    </source>
</evidence>
<sequence length="613" mass="66997">MSEATLSKAVLRRRQRREAGLFALLAALLVGVALWLAGTHGRDEAYAALNERGQHDAALQSALLSTVLEKQRSLPFVLADDRDIRDGLLTRDDQALRRIDRKLEALLAGTQASVIYLLDVDGVGVAASNWREPASFVGSRYDFRAYFRDALRDGHAEHYGLGNVSKRPGLYISRRVDGPAGALGVIVVKVEFDTVEQDWRRSGGLTYVVDERSIVLATSVPHWRFMAVAPIEPQRKTAIRESLQFGDAPLAPLPLEARADGTADVVRAQLAPDRPAHGYLRVATAVAGTGWQLNLLLPSEAVVARAVRQSRTATLFVLVLLLGSGGLFLYRRQKSDERTVDHHNARIELERRVAERTRALSEAHDQLKMQIDERLKAQTSLQTVQQELVQANRLAILGQVAAGVAHEINQPVAAIRTYADNARTYLKRGDPQGTERKLEQIAGLTERIGTITDELRTFSRKGRAKAEPTRLDEVIEGALLLLGSRFRQRYGAIDAQLPAPGLRVMGTRIRLEQVLINLLQNGLEAVESRPDGRVEISVVEGASGVELIVSDNGGGIAPEIMQALFTPFNTSKAAGLGLGLVISKDIVSDFGGRIEVVSGPQGTRFTVHLQKAA</sequence>
<protein>
    <recommendedName>
        <fullName evidence="15">C4-dicarboxylate transport sensor protein DctB</fullName>
        <ecNumber evidence="3">2.7.13.3</ecNumber>
    </recommendedName>
</protein>
<evidence type="ECO:0000259" key="16">
    <source>
        <dbReference type="PROSITE" id="PS50109"/>
    </source>
</evidence>
<dbReference type="GO" id="GO:0005524">
    <property type="term" value="F:ATP binding"/>
    <property type="evidence" value="ECO:0007669"/>
    <property type="project" value="UniProtKB-KW"/>
</dbReference>
<dbReference type="PANTHER" id="PTHR43065:SF46">
    <property type="entry name" value="C4-DICARBOXYLATE TRANSPORT SENSOR PROTEIN DCTB"/>
    <property type="match status" value="1"/>
</dbReference>
<dbReference type="Pfam" id="PF02518">
    <property type="entry name" value="HATPase_c"/>
    <property type="match status" value="1"/>
</dbReference>
<name>A0A8E2QCJ6_9GAMM</name>
<evidence type="ECO:0000256" key="14">
    <source>
        <dbReference type="ARBA" id="ARBA00023136"/>
    </source>
</evidence>
<dbReference type="PRINTS" id="PR00344">
    <property type="entry name" value="BCTRLSENSOR"/>
</dbReference>
<evidence type="ECO:0000313" key="17">
    <source>
        <dbReference type="EMBL" id="PNF75871.1"/>
    </source>
</evidence>
<keyword evidence="6" id="KW-0597">Phosphoprotein</keyword>
<dbReference type="Gene3D" id="1.10.287.130">
    <property type="match status" value="1"/>
</dbReference>
<dbReference type="InterPro" id="IPR036097">
    <property type="entry name" value="HisK_dim/P_sf"/>
</dbReference>
<keyword evidence="5" id="KW-0997">Cell inner membrane</keyword>
<dbReference type="FunFam" id="1.10.287.130:FF:000049">
    <property type="entry name" value="C4-dicarboxylate transport sensor protein DctB"/>
    <property type="match status" value="1"/>
</dbReference>
<dbReference type="AlphaFoldDB" id="A0A8E2QCJ6"/>
<keyword evidence="9" id="KW-0547">Nucleotide-binding</keyword>
<evidence type="ECO:0000256" key="2">
    <source>
        <dbReference type="ARBA" id="ARBA00004429"/>
    </source>
</evidence>
<reference evidence="17 18" key="1">
    <citation type="submission" date="2018-01" db="EMBL/GenBank/DDBJ databases">
        <title>Denitrification phenotypes of diverse strains of Pseudomonas stutzeri.</title>
        <authorList>
            <person name="Milligan D.A."/>
            <person name="Bergaust L."/>
            <person name="Bakken L.R."/>
            <person name="Frostegard A."/>
        </authorList>
    </citation>
    <scope>NUCLEOTIDE SEQUENCE [LARGE SCALE GENOMIC DNA]</scope>
    <source>
        <strain evidence="17 18">DSM 50238</strain>
    </source>
</reference>
<evidence type="ECO:0000313" key="18">
    <source>
        <dbReference type="Proteomes" id="UP000235881"/>
    </source>
</evidence>
<keyword evidence="14" id="KW-0472">Membrane</keyword>
<dbReference type="Gene3D" id="3.30.565.10">
    <property type="entry name" value="Histidine kinase-like ATPase, C-terminal domain"/>
    <property type="match status" value="1"/>
</dbReference>
<dbReference type="InterPro" id="IPR017055">
    <property type="entry name" value="Sig_transdc_His_kinase_DctB"/>
</dbReference>
<comment type="catalytic activity">
    <reaction evidence="1">
        <text>ATP + protein L-histidine = ADP + protein N-phospho-L-histidine.</text>
        <dbReference type="EC" id="2.7.13.3"/>
    </reaction>
</comment>
<dbReference type="InterPro" id="IPR003661">
    <property type="entry name" value="HisK_dim/P_dom"/>
</dbReference>
<evidence type="ECO:0000256" key="12">
    <source>
        <dbReference type="ARBA" id="ARBA00022989"/>
    </source>
</evidence>
<dbReference type="InterPro" id="IPR004358">
    <property type="entry name" value="Sig_transdc_His_kin-like_C"/>
</dbReference>
<proteinExistence type="predicted"/>
<dbReference type="GO" id="GO:0000155">
    <property type="term" value="F:phosphorelay sensor kinase activity"/>
    <property type="evidence" value="ECO:0007669"/>
    <property type="project" value="InterPro"/>
</dbReference>
<evidence type="ECO:0000256" key="8">
    <source>
        <dbReference type="ARBA" id="ARBA00022692"/>
    </source>
</evidence>
<evidence type="ECO:0000256" key="6">
    <source>
        <dbReference type="ARBA" id="ARBA00022553"/>
    </source>
</evidence>
<comment type="subcellular location">
    <subcellularLocation>
        <location evidence="2">Cell inner membrane</location>
        <topology evidence="2">Multi-pass membrane protein</topology>
    </subcellularLocation>
</comment>
<gene>
    <name evidence="17" type="ORF">CXK95_14855</name>
</gene>
<dbReference type="InterPro" id="IPR029151">
    <property type="entry name" value="Sensor-like_sf"/>
</dbReference>
<dbReference type="SUPFAM" id="SSF47384">
    <property type="entry name" value="Homodimeric domain of signal transducing histidine kinase"/>
    <property type="match status" value="1"/>
</dbReference>
<dbReference type="Proteomes" id="UP000235881">
    <property type="component" value="Unassembled WGS sequence"/>
</dbReference>
<dbReference type="EMBL" id="POUK01000005">
    <property type="protein sequence ID" value="PNF75871.1"/>
    <property type="molecule type" value="Genomic_DNA"/>
</dbReference>
<dbReference type="InterPro" id="IPR005467">
    <property type="entry name" value="His_kinase_dom"/>
</dbReference>
<dbReference type="InterPro" id="IPR036890">
    <property type="entry name" value="HATPase_C_sf"/>
</dbReference>
<dbReference type="Gene3D" id="6.10.250.3020">
    <property type="match status" value="1"/>
</dbReference>
<keyword evidence="11" id="KW-0067">ATP-binding</keyword>
<keyword evidence="13" id="KW-0902">Two-component regulatory system</keyword>
<dbReference type="SUPFAM" id="SSF55874">
    <property type="entry name" value="ATPase domain of HSP90 chaperone/DNA topoisomerase II/histidine kinase"/>
    <property type="match status" value="1"/>
</dbReference>
<dbReference type="PROSITE" id="PS50109">
    <property type="entry name" value="HIS_KIN"/>
    <property type="match status" value="1"/>
</dbReference>
<keyword evidence="4" id="KW-1003">Cell membrane</keyword>
<dbReference type="PANTHER" id="PTHR43065">
    <property type="entry name" value="SENSOR HISTIDINE KINASE"/>
    <property type="match status" value="1"/>
</dbReference>
<dbReference type="RefSeq" id="WP_102829126.1">
    <property type="nucleotide sequence ID" value="NZ_CP065721.1"/>
</dbReference>
<accession>A0A8E2QCJ6</accession>
<dbReference type="SMART" id="SM00387">
    <property type="entry name" value="HATPase_c"/>
    <property type="match status" value="1"/>
</dbReference>
<evidence type="ECO:0000256" key="3">
    <source>
        <dbReference type="ARBA" id="ARBA00012438"/>
    </source>
</evidence>
<dbReference type="Pfam" id="PF00512">
    <property type="entry name" value="HisKA"/>
    <property type="match status" value="1"/>
</dbReference>
<keyword evidence="12" id="KW-1133">Transmembrane helix</keyword>
<dbReference type="CDD" id="cd00082">
    <property type="entry name" value="HisKA"/>
    <property type="match status" value="1"/>
</dbReference>
<evidence type="ECO:0000256" key="1">
    <source>
        <dbReference type="ARBA" id="ARBA00000085"/>
    </source>
</evidence>